<keyword evidence="3" id="KW-1185">Reference proteome</keyword>
<organism evidence="2 3">
    <name type="scientific">Fructobacillus apis</name>
    <dbReference type="NCBI Taxonomy" id="2935017"/>
    <lineage>
        <taxon>Bacteria</taxon>
        <taxon>Bacillati</taxon>
        <taxon>Bacillota</taxon>
        <taxon>Bacilli</taxon>
        <taxon>Lactobacillales</taxon>
        <taxon>Lactobacillaceae</taxon>
        <taxon>Fructobacillus</taxon>
    </lineage>
</organism>
<feature type="domain" description="Nitroreductase" evidence="1">
    <location>
        <begin position="9"/>
        <end position="178"/>
    </location>
</feature>
<dbReference type="InterPro" id="IPR033877">
    <property type="entry name" value="Frm2/Hbn1"/>
</dbReference>
<dbReference type="InterPro" id="IPR000415">
    <property type="entry name" value="Nitroreductase-like"/>
</dbReference>
<dbReference type="Gene3D" id="3.40.109.10">
    <property type="entry name" value="NADH Oxidase"/>
    <property type="match status" value="1"/>
</dbReference>
<gene>
    <name evidence="2" type="ORF">NFX39_03370</name>
</gene>
<proteinExistence type="predicted"/>
<dbReference type="InterPro" id="IPR029479">
    <property type="entry name" value="Nitroreductase"/>
</dbReference>
<comment type="caution">
    <text evidence="2">The sequence shown here is derived from an EMBL/GenBank/DDBJ whole genome shotgun (WGS) entry which is preliminary data.</text>
</comment>
<dbReference type="Pfam" id="PF00881">
    <property type="entry name" value="Nitroreductase"/>
    <property type="match status" value="1"/>
</dbReference>
<name>A0ABT0ZQ56_9LACO</name>
<accession>A0ABT0ZQ56</accession>
<dbReference type="RefSeq" id="WP_252442976.1">
    <property type="nucleotide sequence ID" value="NZ_JAMWYK010000002.1"/>
</dbReference>
<dbReference type="CDD" id="cd02140">
    <property type="entry name" value="Frm2-like"/>
    <property type="match status" value="1"/>
</dbReference>
<dbReference type="PANTHER" id="PTHR43035">
    <property type="entry name" value="FATTY ACID REPRESSION MUTANT PROTEIN 2-RELATED"/>
    <property type="match status" value="1"/>
</dbReference>
<evidence type="ECO:0000313" key="3">
    <source>
        <dbReference type="Proteomes" id="UP001523234"/>
    </source>
</evidence>
<reference evidence="2 3" key="1">
    <citation type="submission" date="2022-06" db="EMBL/GenBank/DDBJ databases">
        <title>Fructobacillus taiwanensis sp. nov., isolated from the honeybee.</title>
        <authorList>
            <person name="Chen Y.-S."/>
            <person name="Wang L.-T."/>
            <person name="Lee Y.-S."/>
            <person name="Chang Y.-C."/>
            <person name="Wu H.-C."/>
            <person name="Liao C.-Y."/>
            <person name="Chen W.-H."/>
            <person name="Deng J.-N."/>
            <person name="Wang Y.-H."/>
        </authorList>
    </citation>
    <scope>NUCLEOTIDE SEQUENCE [LARGE SCALE GENOMIC DNA]</scope>
    <source>
        <strain evidence="2 3">W13</strain>
    </source>
</reference>
<evidence type="ECO:0000313" key="2">
    <source>
        <dbReference type="EMBL" id="MCO0832128.1"/>
    </source>
</evidence>
<dbReference type="Proteomes" id="UP001523234">
    <property type="component" value="Unassembled WGS sequence"/>
</dbReference>
<protein>
    <submittedName>
        <fullName evidence="2">Nitroreductase family protein</fullName>
    </submittedName>
</protein>
<dbReference type="SUPFAM" id="SSF55469">
    <property type="entry name" value="FMN-dependent nitroreductase-like"/>
    <property type="match status" value="1"/>
</dbReference>
<sequence length="200" mass="22703">MTTFNELQKKRRSIYQLGKNIDLNNDQLFELVKNTIKETPSPFNSQSVHAVLLTGDAHEKLWEMTLAELKKVVSSEEAFAETKNKVDNAFAAGYGTVLYFTDRKIVDGLKEQVPAYAHNFDDWAEEGMGIAIYAVWLALAEQGIGATLQHYNPLIDAGVQEAFNIPESWVLRGQMPFGSIENDAFEKTYLPDEDRFMRFN</sequence>
<dbReference type="EMBL" id="JAMWYK010000002">
    <property type="protein sequence ID" value="MCO0832128.1"/>
    <property type="molecule type" value="Genomic_DNA"/>
</dbReference>
<evidence type="ECO:0000259" key="1">
    <source>
        <dbReference type="Pfam" id="PF00881"/>
    </source>
</evidence>
<dbReference type="PANTHER" id="PTHR43035:SF1">
    <property type="entry name" value="FATTY ACID REPRESSION MUTANT PROTEIN 2-RELATED"/>
    <property type="match status" value="1"/>
</dbReference>